<dbReference type="AlphaFoldDB" id="A0A7U7G500"/>
<protein>
    <submittedName>
        <fullName evidence="1">Uncharacterized protein</fullName>
    </submittedName>
</protein>
<dbReference type="Proteomes" id="UP000027590">
    <property type="component" value="Unassembled WGS sequence"/>
</dbReference>
<reference evidence="1 2" key="2">
    <citation type="journal article" date="2014" name="PLoS ONE">
        <title>Evolution of mitochondria reconstructed from the energy metabolism of living bacteria.</title>
        <authorList>
            <person name="Degli Esposti M."/>
            <person name="Chouaia B."/>
            <person name="Comandatore F."/>
            <person name="Crotti E."/>
            <person name="Sassera D."/>
            <person name="Lievens P.M."/>
            <person name="Daffonchio D."/>
            <person name="Bandi C."/>
        </authorList>
    </citation>
    <scope>NUCLEOTIDE SEQUENCE [LARGE SCALE GENOMIC DNA]</scope>
    <source>
        <strain evidence="2">AM169</strain>
    </source>
</reference>
<comment type="caution">
    <text evidence="1">The sequence shown here is derived from an EMBL/GenBank/DDBJ whole genome shotgun (WGS) entry which is preliminary data.</text>
</comment>
<reference evidence="1 2" key="1">
    <citation type="journal article" date="2014" name="Genome Biol. Evol.">
        <title>Acetic acid bacteria genomes reveal functional traits for adaptation to life in insect guts.</title>
        <authorList>
            <person name="Chouaia B."/>
            <person name="Gaiarsa S."/>
            <person name="Crotti E."/>
            <person name="Comandatore F."/>
            <person name="Degli Esposti M."/>
            <person name="Ricci I."/>
            <person name="Alma A."/>
            <person name="Favia G."/>
            <person name="Bandi C."/>
            <person name="Daffonchio D."/>
        </authorList>
    </citation>
    <scope>NUCLEOTIDE SEQUENCE [LARGE SCALE GENOMIC DNA]</scope>
    <source>
        <strain evidence="2">AM169</strain>
    </source>
</reference>
<proteinExistence type="predicted"/>
<accession>A0A7U7G500</accession>
<gene>
    <name evidence="1" type="ORF">SACS_0528</name>
</gene>
<organism evidence="1 2">
    <name type="scientific">Parasaccharibacter apium</name>
    <dbReference type="NCBI Taxonomy" id="1510841"/>
    <lineage>
        <taxon>Bacteria</taxon>
        <taxon>Pseudomonadati</taxon>
        <taxon>Pseudomonadota</taxon>
        <taxon>Alphaproteobacteria</taxon>
        <taxon>Acetobacterales</taxon>
        <taxon>Acetobacteraceae</taxon>
        <taxon>Parasaccharibacter</taxon>
    </lineage>
</organism>
<evidence type="ECO:0000313" key="2">
    <source>
        <dbReference type="Proteomes" id="UP000027590"/>
    </source>
</evidence>
<dbReference type="EMBL" id="CBLY010000004">
    <property type="protein sequence ID" value="CDG33266.1"/>
    <property type="molecule type" value="Genomic_DNA"/>
</dbReference>
<sequence>MPGYYPRRWISTAIHFPQLLNVTITVTDVTAQMAEGKARFTLPYRT</sequence>
<name>A0A7U7G500_9PROT</name>
<evidence type="ECO:0000313" key="1">
    <source>
        <dbReference type="EMBL" id="CDG33266.1"/>
    </source>
</evidence>